<proteinExistence type="predicted"/>
<keyword evidence="2" id="KW-1185">Reference proteome</keyword>
<gene>
    <name evidence="1" type="ORF">NW755_013929</name>
</gene>
<name>A0A9W8QTN4_9HYPO</name>
<reference evidence="1" key="1">
    <citation type="submission" date="2022-09" db="EMBL/GenBank/DDBJ databases">
        <title>Fusarium specimens isolated from Avocado Roots.</title>
        <authorList>
            <person name="Stajich J."/>
            <person name="Roper C."/>
            <person name="Heimlech-Rivalta G."/>
        </authorList>
    </citation>
    <scope>NUCLEOTIDE SEQUENCE</scope>
    <source>
        <strain evidence="1">A02</strain>
    </source>
</reference>
<comment type="caution">
    <text evidence="1">The sequence shown here is derived from an EMBL/GenBank/DDBJ whole genome shotgun (WGS) entry which is preliminary data.</text>
</comment>
<dbReference type="Proteomes" id="UP001152087">
    <property type="component" value="Unassembled WGS sequence"/>
</dbReference>
<organism evidence="1 2">
    <name type="scientific">Fusarium falciforme</name>
    <dbReference type="NCBI Taxonomy" id="195108"/>
    <lineage>
        <taxon>Eukaryota</taxon>
        <taxon>Fungi</taxon>
        <taxon>Dikarya</taxon>
        <taxon>Ascomycota</taxon>
        <taxon>Pezizomycotina</taxon>
        <taxon>Sordariomycetes</taxon>
        <taxon>Hypocreomycetidae</taxon>
        <taxon>Hypocreales</taxon>
        <taxon>Nectriaceae</taxon>
        <taxon>Fusarium</taxon>
        <taxon>Fusarium solani species complex</taxon>
    </lineage>
</organism>
<evidence type="ECO:0000313" key="2">
    <source>
        <dbReference type="Proteomes" id="UP001152087"/>
    </source>
</evidence>
<protein>
    <submittedName>
        <fullName evidence="1">Uncharacterized protein</fullName>
    </submittedName>
</protein>
<dbReference type="EMBL" id="JAOQAV010000114">
    <property type="protein sequence ID" value="KAJ4177307.1"/>
    <property type="molecule type" value="Genomic_DNA"/>
</dbReference>
<accession>A0A9W8QTN4</accession>
<evidence type="ECO:0000313" key="1">
    <source>
        <dbReference type="EMBL" id="KAJ4177307.1"/>
    </source>
</evidence>
<sequence length="162" mass="18152">MANTAAHHAKTLSSIPDVAIPAMIPPTTPDCGGAIVVECTNCAVKAFTDGLTDIYNCLDIGPRPLPNRQFYAFSAALNGRSYLVLPEGTVYLRPLAIPVTMREIVKAAKEQFLDQWKGVWRTWKVGEFEVRFGLYENTEYDSTKSKIKRSVKKLQRILSRKF</sequence>
<dbReference type="AlphaFoldDB" id="A0A9W8QTN4"/>